<evidence type="ECO:0008006" key="3">
    <source>
        <dbReference type="Google" id="ProtNLM"/>
    </source>
</evidence>
<dbReference type="STRING" id="1715693.PH7735_02333"/>
<keyword evidence="2" id="KW-1185">Reference proteome</keyword>
<dbReference type="RefSeq" id="WP_058311514.1">
    <property type="nucleotide sequence ID" value="NZ_CYTW01000002.1"/>
</dbReference>
<dbReference type="Pfam" id="PF09965">
    <property type="entry name" value="DUF2199"/>
    <property type="match status" value="1"/>
</dbReference>
<accession>A0A0P1I9U1</accession>
<dbReference type="GeneID" id="83881358"/>
<reference evidence="2" key="1">
    <citation type="submission" date="2015-09" db="EMBL/GenBank/DDBJ databases">
        <authorList>
            <person name="Rodrigo-Torres Lidia"/>
            <person name="Arahal R.David."/>
        </authorList>
    </citation>
    <scope>NUCLEOTIDE SEQUENCE [LARGE SCALE GENOMIC DNA]</scope>
    <source>
        <strain evidence="2">CECT 7735</strain>
    </source>
</reference>
<organism evidence="1 2">
    <name type="scientific">Shimia thalassica</name>
    <dbReference type="NCBI Taxonomy" id="1715693"/>
    <lineage>
        <taxon>Bacteria</taxon>
        <taxon>Pseudomonadati</taxon>
        <taxon>Pseudomonadota</taxon>
        <taxon>Alphaproteobacteria</taxon>
        <taxon>Rhodobacterales</taxon>
        <taxon>Roseobacteraceae</taxon>
    </lineage>
</organism>
<gene>
    <name evidence="1" type="ORF">PH7735_02333</name>
</gene>
<dbReference type="InterPro" id="IPR018697">
    <property type="entry name" value="DUF2199"/>
</dbReference>
<proteinExistence type="predicted"/>
<dbReference type="Proteomes" id="UP000051870">
    <property type="component" value="Unassembled WGS sequence"/>
</dbReference>
<sequence>MNLLDLDARWKRFNDENRACPCCGQRFSGIFDIGYDHPDIWPHGDLVESGQTDFQVGEDRLTAELCKVDDHRFIRCVLPLPVRGSDEVFFFGPWASVTPETFFAYIDTATDPSKDFEGGAAWLMNDLPGFETSDVIACDLVSGAGGERPSLIAQSGPLAEAQKSGISFDQLLDIYAASGTDIRPHLTSD</sequence>
<protein>
    <recommendedName>
        <fullName evidence="3">DUF2199 domain-containing protein</fullName>
    </recommendedName>
</protein>
<dbReference type="AlphaFoldDB" id="A0A0P1I9U1"/>
<name>A0A0P1I9U1_9RHOB</name>
<dbReference type="EMBL" id="CYTW01000002">
    <property type="protein sequence ID" value="CUK00444.1"/>
    <property type="molecule type" value="Genomic_DNA"/>
</dbReference>
<evidence type="ECO:0000313" key="2">
    <source>
        <dbReference type="Proteomes" id="UP000051870"/>
    </source>
</evidence>
<evidence type="ECO:0000313" key="1">
    <source>
        <dbReference type="EMBL" id="CUK00444.1"/>
    </source>
</evidence>